<dbReference type="HOGENOM" id="CLU_1255412_0_0_4"/>
<dbReference type="InterPro" id="IPR020945">
    <property type="entry name" value="DMSO/NO3_reduct_chaperone"/>
</dbReference>
<name>H3KI64_9BURK</name>
<organism evidence="3 4">
    <name type="scientific">Sutterella parvirubra YIT 11816</name>
    <dbReference type="NCBI Taxonomy" id="762967"/>
    <lineage>
        <taxon>Bacteria</taxon>
        <taxon>Pseudomonadati</taxon>
        <taxon>Pseudomonadota</taxon>
        <taxon>Betaproteobacteria</taxon>
        <taxon>Burkholderiales</taxon>
        <taxon>Sutterellaceae</taxon>
        <taxon>Sutterella</taxon>
    </lineage>
</organism>
<evidence type="ECO:0000256" key="1">
    <source>
        <dbReference type="ARBA" id="ARBA00023186"/>
    </source>
</evidence>
<evidence type="ECO:0008006" key="5">
    <source>
        <dbReference type="Google" id="ProtNLM"/>
    </source>
</evidence>
<dbReference type="SUPFAM" id="SSF89155">
    <property type="entry name" value="TorD-like"/>
    <property type="match status" value="1"/>
</dbReference>
<feature type="compositionally biased region" description="Basic and acidic residues" evidence="2">
    <location>
        <begin position="207"/>
        <end position="220"/>
    </location>
</feature>
<dbReference type="PATRIC" id="fig|762967.3.peg.1942"/>
<reference evidence="3 4" key="1">
    <citation type="submission" date="2011-11" db="EMBL/GenBank/DDBJ databases">
        <authorList>
            <person name="Weinstock G."/>
            <person name="Sodergren E."/>
            <person name="Clifton S."/>
            <person name="Fulton L."/>
            <person name="Fulton B."/>
            <person name="Courtney L."/>
            <person name="Fronick C."/>
            <person name="Harrison M."/>
            <person name="Strong C."/>
            <person name="Farmer C."/>
            <person name="Delahaunty K."/>
            <person name="Markovic C."/>
            <person name="Hall O."/>
            <person name="Minx P."/>
            <person name="Tomlinson C."/>
            <person name="Mitreva M."/>
            <person name="Hou S."/>
            <person name="Chen J."/>
            <person name="Wollam A."/>
            <person name="Pepin K.H."/>
            <person name="Johnson M."/>
            <person name="Bhonagiri V."/>
            <person name="Zhang X."/>
            <person name="Suruliraj S."/>
            <person name="Warren W."/>
            <person name="Chinwalla A."/>
            <person name="Mardis E.R."/>
            <person name="Wilson R.K."/>
        </authorList>
    </citation>
    <scope>NUCLEOTIDE SEQUENCE [LARGE SCALE GENOMIC DNA]</scope>
    <source>
        <strain evidence="3 4">YIT 11816</strain>
    </source>
</reference>
<dbReference type="AlphaFoldDB" id="H3KI64"/>
<keyword evidence="4" id="KW-1185">Reference proteome</keyword>
<accession>H3KI64</accession>
<comment type="caution">
    <text evidence="3">The sequence shown here is derived from an EMBL/GenBank/DDBJ whole genome shotgun (WGS) entry which is preliminary data.</text>
</comment>
<dbReference type="InterPro" id="IPR050289">
    <property type="entry name" value="TorD/DmsD_chaperones"/>
</dbReference>
<dbReference type="PANTHER" id="PTHR34227:SF1">
    <property type="entry name" value="DIMETHYL SULFOXIDE REDUCTASE CHAPERONE-RELATED"/>
    <property type="match status" value="1"/>
</dbReference>
<gene>
    <name evidence="3" type="ORF">HMPREF9440_02466</name>
</gene>
<evidence type="ECO:0000256" key="2">
    <source>
        <dbReference type="SAM" id="MobiDB-lite"/>
    </source>
</evidence>
<dbReference type="PANTHER" id="PTHR34227">
    <property type="entry name" value="CHAPERONE PROTEIN YCDY"/>
    <property type="match status" value="1"/>
</dbReference>
<dbReference type="EMBL" id="AFBQ01000377">
    <property type="protein sequence ID" value="EHY30204.1"/>
    <property type="molecule type" value="Genomic_DNA"/>
</dbReference>
<dbReference type="OrthoDB" id="9154644at2"/>
<proteinExistence type="predicted"/>
<dbReference type="Proteomes" id="UP000004956">
    <property type="component" value="Unassembled WGS sequence"/>
</dbReference>
<dbReference type="STRING" id="762967.HMPREF9440_02466"/>
<dbReference type="InterPro" id="IPR036411">
    <property type="entry name" value="TorD-like_sf"/>
</dbReference>
<evidence type="ECO:0000313" key="4">
    <source>
        <dbReference type="Proteomes" id="UP000004956"/>
    </source>
</evidence>
<sequence length="220" mass="24229">MTQPLNDPTSPTAADLRAEIRDESLARAADILDALSLFWRGRRPEIWYAAWNDVWAGVTPDGSPAETTPAPGLDALEVERAFAKCFYGVGETTIPLAQSCWETPEGTYGGRAALACTELYQRFGLKTDGEDHLPDDHAAVMLAFAANLLRWGEWETLARFLRHGLLTWWPKVTEALRRTPEGAVLLPVAVATERAVRAAQLWTEDAEPGKPGRSEETPTD</sequence>
<dbReference type="RefSeq" id="WP_008543898.1">
    <property type="nucleotide sequence ID" value="NZ_JH605019.1"/>
</dbReference>
<feature type="region of interest" description="Disordered" evidence="2">
    <location>
        <begin position="201"/>
        <end position="220"/>
    </location>
</feature>
<evidence type="ECO:0000313" key="3">
    <source>
        <dbReference type="EMBL" id="EHY30204.1"/>
    </source>
</evidence>
<keyword evidence="1" id="KW-0143">Chaperone</keyword>
<protein>
    <recommendedName>
        <fullName evidence="5">Cytoplasmic chaperone TorD</fullName>
    </recommendedName>
</protein>
<dbReference type="Gene3D" id="1.10.3480.10">
    <property type="entry name" value="TorD-like"/>
    <property type="match status" value="1"/>
</dbReference>
<dbReference type="Pfam" id="PF02613">
    <property type="entry name" value="Nitrate_red_del"/>
    <property type="match status" value="1"/>
</dbReference>